<evidence type="ECO:0000256" key="5">
    <source>
        <dbReference type="ARBA" id="ARBA00022694"/>
    </source>
</evidence>
<feature type="region of interest" description="Disordered" evidence="10">
    <location>
        <begin position="326"/>
        <end position="372"/>
    </location>
</feature>
<evidence type="ECO:0000256" key="4">
    <source>
        <dbReference type="ARBA" id="ARBA00022691"/>
    </source>
</evidence>
<name>A0ABN9W342_9DINO</name>
<evidence type="ECO:0000256" key="9">
    <source>
        <dbReference type="PROSITE-ProRule" id="PRU00958"/>
    </source>
</evidence>
<organism evidence="11 12">
    <name type="scientific">Prorocentrum cordatum</name>
    <dbReference type="NCBI Taxonomy" id="2364126"/>
    <lineage>
        <taxon>Eukaryota</taxon>
        <taxon>Sar</taxon>
        <taxon>Alveolata</taxon>
        <taxon>Dinophyceae</taxon>
        <taxon>Prorocentrales</taxon>
        <taxon>Prorocentraceae</taxon>
        <taxon>Prorocentrum</taxon>
    </lineage>
</organism>
<evidence type="ECO:0000256" key="2">
    <source>
        <dbReference type="ARBA" id="ARBA00022603"/>
    </source>
</evidence>
<keyword evidence="3 9" id="KW-0808">Transferase</keyword>
<dbReference type="Gene3D" id="3.40.50.150">
    <property type="entry name" value="Vaccinia Virus protein VP39"/>
    <property type="match status" value="1"/>
</dbReference>
<dbReference type="Pfam" id="PF02005">
    <property type="entry name" value="TRM"/>
    <property type="match status" value="1"/>
</dbReference>
<comment type="caution">
    <text evidence="11">The sequence shown here is derived from an EMBL/GenBank/DDBJ whole genome shotgun (WGS) entry which is preliminary data.</text>
</comment>
<proteinExistence type="inferred from homology"/>
<evidence type="ECO:0000256" key="7">
    <source>
        <dbReference type="ARBA" id="ARBA00039099"/>
    </source>
</evidence>
<dbReference type="Proteomes" id="UP001189429">
    <property type="component" value="Unassembled WGS sequence"/>
</dbReference>
<comment type="similarity">
    <text evidence="9">Belongs to the class I-like SAM-binding methyltransferase superfamily. Trm1 family.</text>
</comment>
<dbReference type="InterPro" id="IPR029063">
    <property type="entry name" value="SAM-dependent_MTases_sf"/>
</dbReference>
<gene>
    <name evidence="11" type="ORF">PCOR1329_LOCUS63600</name>
</gene>
<keyword evidence="4 9" id="KW-0949">S-adenosyl-L-methionine</keyword>
<evidence type="ECO:0000256" key="8">
    <source>
        <dbReference type="ARBA" id="ARBA00051897"/>
    </source>
</evidence>
<reference evidence="11" key="1">
    <citation type="submission" date="2023-10" db="EMBL/GenBank/DDBJ databases">
        <authorList>
            <person name="Chen Y."/>
            <person name="Shah S."/>
            <person name="Dougan E. K."/>
            <person name="Thang M."/>
            <person name="Chan C."/>
        </authorList>
    </citation>
    <scope>NUCLEOTIDE SEQUENCE [LARGE SCALE GENOMIC DNA]</scope>
</reference>
<dbReference type="Gene3D" id="3.30.56.70">
    <property type="entry name" value="N2,N2-dimethylguanosine tRNA methyltransferase, C-terminal domain"/>
    <property type="match status" value="1"/>
</dbReference>
<protein>
    <recommendedName>
        <fullName evidence="7">tRNA (guanine(26)-N(2))-dimethyltransferase</fullName>
        <ecNumber evidence="7">2.1.1.216</ecNumber>
    </recommendedName>
</protein>
<evidence type="ECO:0000313" key="12">
    <source>
        <dbReference type="Proteomes" id="UP001189429"/>
    </source>
</evidence>
<keyword evidence="2 9" id="KW-0489">Methyltransferase</keyword>
<dbReference type="PANTHER" id="PTHR10631">
    <property type="entry name" value="N 2 ,N 2 -DIMETHYLGUANOSINE TRNA METHYLTRANSFERASE"/>
    <property type="match status" value="1"/>
</dbReference>
<accession>A0ABN9W342</accession>
<evidence type="ECO:0000256" key="10">
    <source>
        <dbReference type="SAM" id="MobiDB-lite"/>
    </source>
</evidence>
<evidence type="ECO:0000313" key="11">
    <source>
        <dbReference type="EMBL" id="CAK0880466.1"/>
    </source>
</evidence>
<dbReference type="InterPro" id="IPR042296">
    <property type="entry name" value="tRNA_met_Trm1_C"/>
</dbReference>
<dbReference type="InterPro" id="IPR002905">
    <property type="entry name" value="Trm1"/>
</dbReference>
<keyword evidence="1 9" id="KW-0820">tRNA-binding</keyword>
<dbReference type="PANTHER" id="PTHR10631:SF3">
    <property type="entry name" value="TRNA (GUANINE(26)-N(2))-DIMETHYLTRANSFERASE"/>
    <property type="match status" value="1"/>
</dbReference>
<feature type="compositionally biased region" description="Low complexity" evidence="10">
    <location>
        <begin position="346"/>
        <end position="372"/>
    </location>
</feature>
<dbReference type="EC" id="2.1.1.216" evidence="7"/>
<dbReference type="SUPFAM" id="SSF53335">
    <property type="entry name" value="S-adenosyl-L-methionine-dependent methyltransferases"/>
    <property type="match status" value="1"/>
</dbReference>
<comment type="catalytic activity">
    <reaction evidence="8">
        <text>guanosine(26) in tRNA + 2 S-adenosyl-L-methionine = N(2)-dimethylguanosine(26) in tRNA + 2 S-adenosyl-L-homocysteine + 2 H(+)</text>
        <dbReference type="Rhea" id="RHEA:43140"/>
        <dbReference type="Rhea" id="RHEA-COMP:10359"/>
        <dbReference type="Rhea" id="RHEA-COMP:10360"/>
        <dbReference type="ChEBI" id="CHEBI:15378"/>
        <dbReference type="ChEBI" id="CHEBI:57856"/>
        <dbReference type="ChEBI" id="CHEBI:59789"/>
        <dbReference type="ChEBI" id="CHEBI:74269"/>
        <dbReference type="ChEBI" id="CHEBI:74513"/>
        <dbReference type="EC" id="2.1.1.216"/>
    </reaction>
</comment>
<evidence type="ECO:0000256" key="6">
    <source>
        <dbReference type="ARBA" id="ARBA00022884"/>
    </source>
</evidence>
<keyword evidence="12" id="KW-1185">Reference proteome</keyword>
<keyword evidence="6 9" id="KW-0694">RNA-binding</keyword>
<keyword evidence="5 9" id="KW-0819">tRNA processing</keyword>
<dbReference type="EMBL" id="CAUYUJ010018078">
    <property type="protein sequence ID" value="CAK0880466.1"/>
    <property type="molecule type" value="Genomic_DNA"/>
</dbReference>
<dbReference type="PROSITE" id="PS51626">
    <property type="entry name" value="SAM_MT_TRM1"/>
    <property type="match status" value="1"/>
</dbReference>
<evidence type="ECO:0000256" key="1">
    <source>
        <dbReference type="ARBA" id="ARBA00022555"/>
    </source>
</evidence>
<evidence type="ECO:0000256" key="3">
    <source>
        <dbReference type="ARBA" id="ARBA00022679"/>
    </source>
</evidence>
<sequence>MGDQAYDVIDLDPYGTCSPFLDAAVQAVADGGLLCITSTDMPVLGGNHPETCFARYGGSSPKASYVHEMALRLVLHAVATSAARYGRAAAPLACFSIDFYVRLFVRVFDSPATAKRHASKTGIVHQCVQCESFWVQPLGEIAGEEEKKDEAKRFRLAQAVTPGGDCNECGGRVRIGGPMHIGPLHDQDFIQKLLDACEERSQLPGVTSWKKVTGLITAISEEHDLALYYKLPQLCKGLKLPPVPLRQFRGTLRELGYRVSHFHREPEAVKTDAPNSVVYDLMRVWAEEHPPKSVQLPKLMKKEVSLKRPIEWRTEEEPERKAKVAKFLPNPAPNWGPKPRARGGLEPVPESVPEAAAPAAAEPAAEAAQEVA</sequence>